<accession>B0N0C1</accession>
<evidence type="ECO:0008006" key="3">
    <source>
        <dbReference type="Google" id="ProtNLM"/>
    </source>
</evidence>
<organism evidence="1 2">
    <name type="scientific">Thomasclavelia ramosa DSM 1402</name>
    <dbReference type="NCBI Taxonomy" id="445974"/>
    <lineage>
        <taxon>Bacteria</taxon>
        <taxon>Bacillati</taxon>
        <taxon>Bacillota</taxon>
        <taxon>Erysipelotrichia</taxon>
        <taxon>Erysipelotrichales</taxon>
        <taxon>Coprobacillaceae</taxon>
        <taxon>Thomasclavelia</taxon>
    </lineage>
</organism>
<proteinExistence type="predicted"/>
<keyword evidence="2" id="KW-1185">Reference proteome</keyword>
<dbReference type="GO" id="GO:1901135">
    <property type="term" value="P:carbohydrate derivative metabolic process"/>
    <property type="evidence" value="ECO:0007669"/>
    <property type="project" value="InterPro"/>
</dbReference>
<reference evidence="1" key="2">
    <citation type="submission" date="2014-06" db="EMBL/GenBank/DDBJ databases">
        <title>Draft genome sequence of Clostridium ramosum(DSM 1402).</title>
        <authorList>
            <person name="Sudarsanam P."/>
            <person name="Ley R."/>
            <person name="Guruge J."/>
            <person name="Turnbaugh P.J."/>
            <person name="Mahowald M."/>
            <person name="Liep D."/>
            <person name="Gordon J."/>
        </authorList>
    </citation>
    <scope>NUCLEOTIDE SEQUENCE</scope>
    <source>
        <strain evidence="1">DSM 1402</strain>
    </source>
</reference>
<evidence type="ECO:0000313" key="2">
    <source>
        <dbReference type="Proteomes" id="UP000005798"/>
    </source>
</evidence>
<sequence>MKVFLSQNILFKSNEEISEYLFQQCLDNLVATKENLDLATLLKIVQLFKESEDITFLGDEHDLDEFLLLQIKLLTSGKCAYLFKVSETKTVRSYFFNENSVVVIINVCDGFFHYHDALENAKEVGAKVIYISQDYNKEVADKVDIFYRYGVEWSINTGYVSLYYIGELLEKLCIRNF</sequence>
<dbReference type="SUPFAM" id="SSF53697">
    <property type="entry name" value="SIS domain"/>
    <property type="match status" value="1"/>
</dbReference>
<evidence type="ECO:0000313" key="1">
    <source>
        <dbReference type="EMBL" id="EDS20071.1"/>
    </source>
</evidence>
<dbReference type="GO" id="GO:0097367">
    <property type="term" value="F:carbohydrate derivative binding"/>
    <property type="evidence" value="ECO:0007669"/>
    <property type="project" value="InterPro"/>
</dbReference>
<dbReference type="Proteomes" id="UP000005798">
    <property type="component" value="Unassembled WGS sequence"/>
</dbReference>
<protein>
    <recommendedName>
        <fullName evidence="3">MurR/RpiR family transcriptional regulator</fullName>
    </recommendedName>
</protein>
<gene>
    <name evidence="1" type="ORF">CLORAM_00163</name>
</gene>
<dbReference type="EMBL" id="ABFX02000002">
    <property type="protein sequence ID" value="EDS20071.1"/>
    <property type="molecule type" value="Genomic_DNA"/>
</dbReference>
<reference evidence="1" key="1">
    <citation type="submission" date="2007-11" db="EMBL/GenBank/DDBJ databases">
        <authorList>
            <person name="Fulton L."/>
            <person name="Clifton S."/>
            <person name="Fulton B."/>
            <person name="Xu J."/>
            <person name="Minx P."/>
            <person name="Pepin K.H."/>
            <person name="Johnson M."/>
            <person name="Thiruvilangam P."/>
            <person name="Bhonagiri V."/>
            <person name="Nash W.E."/>
            <person name="Mardis E.R."/>
            <person name="Wilson R.K."/>
        </authorList>
    </citation>
    <scope>NUCLEOTIDE SEQUENCE [LARGE SCALE GENOMIC DNA]</scope>
    <source>
        <strain evidence="1">DSM 1402</strain>
    </source>
</reference>
<dbReference type="Gene3D" id="3.40.50.10490">
    <property type="entry name" value="Glucose-6-phosphate isomerase like protein, domain 1"/>
    <property type="match status" value="1"/>
</dbReference>
<dbReference type="HOGENOM" id="CLU_090279_0_0_9"/>
<dbReference type="RefSeq" id="WP_003534625.1">
    <property type="nucleotide sequence ID" value="NZ_DS499653.1"/>
</dbReference>
<dbReference type="AlphaFoldDB" id="B0N0C1"/>
<dbReference type="InterPro" id="IPR046348">
    <property type="entry name" value="SIS_dom_sf"/>
</dbReference>
<comment type="caution">
    <text evidence="1">The sequence shown here is derived from an EMBL/GenBank/DDBJ whole genome shotgun (WGS) entry which is preliminary data.</text>
</comment>
<name>B0N0C1_9FIRM</name>